<keyword evidence="4" id="KW-1185">Reference proteome</keyword>
<evidence type="ECO:0000313" key="3">
    <source>
        <dbReference type="EMBL" id="VDN16266.1"/>
    </source>
</evidence>
<evidence type="ECO:0000256" key="1">
    <source>
        <dbReference type="ARBA" id="ARBA00008447"/>
    </source>
</evidence>
<dbReference type="OrthoDB" id="2018427at2759"/>
<sequence>MTEANASLSKEADSLEDAKVRLERERESLQQHISDLEESVQDLEARYQSAQNAMTHLRTELTQRIQDRDEELETLKHNSQKTIENLNTAFDELEAKHRAEGARWKKKLESTMGEFEKEINGLKDERDDALKVAHDSEDQCVHLLNELDEINHSLQEANSALQVSVQSAYFAFLHHIV</sequence>
<dbReference type="InterPro" id="IPR014751">
    <property type="entry name" value="XRCC4-like_C"/>
</dbReference>
<comment type="similarity">
    <text evidence="1">Belongs to the paramyosin family.</text>
</comment>
<dbReference type="EMBL" id="UYRU01065243">
    <property type="protein sequence ID" value="VDN16266.1"/>
    <property type="molecule type" value="Genomic_DNA"/>
</dbReference>
<dbReference type="Proteomes" id="UP000281553">
    <property type="component" value="Unassembled WGS sequence"/>
</dbReference>
<feature type="coiled-coil region" evidence="2">
    <location>
        <begin position="5"/>
        <end position="132"/>
    </location>
</feature>
<keyword evidence="2" id="KW-0175">Coiled coil</keyword>
<gene>
    <name evidence="3" type="ORF">DILT_LOCUS12097</name>
</gene>
<accession>A0A3P7PE53</accession>
<dbReference type="SUPFAM" id="SSF57997">
    <property type="entry name" value="Tropomyosin"/>
    <property type="match status" value="1"/>
</dbReference>
<evidence type="ECO:0000313" key="4">
    <source>
        <dbReference type="Proteomes" id="UP000281553"/>
    </source>
</evidence>
<organism evidence="3 4">
    <name type="scientific">Dibothriocephalus latus</name>
    <name type="common">Fish tapeworm</name>
    <name type="synonym">Diphyllobothrium latum</name>
    <dbReference type="NCBI Taxonomy" id="60516"/>
    <lineage>
        <taxon>Eukaryota</taxon>
        <taxon>Metazoa</taxon>
        <taxon>Spiralia</taxon>
        <taxon>Lophotrochozoa</taxon>
        <taxon>Platyhelminthes</taxon>
        <taxon>Cestoda</taxon>
        <taxon>Eucestoda</taxon>
        <taxon>Diphyllobothriidea</taxon>
        <taxon>Diphyllobothriidae</taxon>
        <taxon>Dibothriocephalus</taxon>
    </lineage>
</organism>
<dbReference type="Gene3D" id="1.20.5.370">
    <property type="match status" value="1"/>
</dbReference>
<name>A0A3P7PE53_DIBLA</name>
<proteinExistence type="inferred from homology"/>
<reference evidence="3 4" key="1">
    <citation type="submission" date="2018-11" db="EMBL/GenBank/DDBJ databases">
        <authorList>
            <consortium name="Pathogen Informatics"/>
        </authorList>
    </citation>
    <scope>NUCLEOTIDE SEQUENCE [LARGE SCALE GENOMIC DNA]</scope>
</reference>
<dbReference type="AlphaFoldDB" id="A0A3P7PE53"/>
<evidence type="ECO:0008006" key="5">
    <source>
        <dbReference type="Google" id="ProtNLM"/>
    </source>
</evidence>
<evidence type="ECO:0000256" key="2">
    <source>
        <dbReference type="SAM" id="Coils"/>
    </source>
</evidence>
<protein>
    <recommendedName>
        <fullName evidence="5">Myosin tail domain-containing protein</fullName>
    </recommendedName>
</protein>